<dbReference type="Proteomes" id="UP000016922">
    <property type="component" value="Unassembled WGS sequence"/>
</dbReference>
<dbReference type="PANTHER" id="PTHR30618">
    <property type="entry name" value="NCS1 FAMILY PURINE/PYRIMIDINE TRANSPORTER"/>
    <property type="match status" value="1"/>
</dbReference>
<feature type="transmembrane region" description="Helical" evidence="7">
    <location>
        <begin position="430"/>
        <end position="451"/>
    </location>
</feature>
<keyword evidence="9" id="KW-1185">Reference proteome</keyword>
<evidence type="ECO:0000313" key="9">
    <source>
        <dbReference type="Proteomes" id="UP000016922"/>
    </source>
</evidence>
<feature type="region of interest" description="Disordered" evidence="6">
    <location>
        <begin position="508"/>
        <end position="537"/>
    </location>
</feature>
<feature type="transmembrane region" description="Helical" evidence="7">
    <location>
        <begin position="471"/>
        <end position="491"/>
    </location>
</feature>
<dbReference type="OMA" id="LPLLWIH"/>
<comment type="similarity">
    <text evidence="2">Belongs to the purine-cytosine permease (2.A.39) family.</text>
</comment>
<feature type="transmembrane region" description="Helical" evidence="7">
    <location>
        <begin position="198"/>
        <end position="220"/>
    </location>
</feature>
<dbReference type="PANTHER" id="PTHR30618:SF0">
    <property type="entry name" value="PURINE-URACIL PERMEASE NCS1"/>
    <property type="match status" value="1"/>
</dbReference>
<sequence length="537" mass="59434">MAPALIERWRLHSEPGAFANGPNGIKSNRDLDPVPFKSEERKWTWPSLLGFWIAEAFSISMYQVASSSITKGLSPGLAILAVIVGHILVCIPAMLNGYIGCIYGINFPVLMRSTFGIWGAYFGVFVRGVVACIWFGTQSFQGGQCVASMIEAIWPSFKRFPNHIPISAHVTSAQLLTFFLFIIIQLPLLYLHVSKLRYLFMAKTIIMPIFGVTLFTWALVAAKGFGPTFAKGTHIKDGTPAVIVFFQCVTTTIGPKATLALNMPDFTRYAKYPKQVFWTQAVGLCVLVTLCGILGITVTSATQQVYGVLTWNPLQVSALWHNRAAQFFSSLCWMFAVIGTNISANSVSFSNDLSLWFPTWINARRGAYVCCFISIAATPWNIQYSAASFSAFLGGYAMFLGPIAGIMMSDFWVLRKRHLNIRSLYRNPDIYTFFHGFNLRAFAAFICAIAPNLAGLAKATGGRKVPKGATYIYSLSWLVGTVVAFVVYTVLGKIWPMEDKLEEDEHVVEGIDGSDRSERTQSEHEKGVYTGEKAVNF</sequence>
<dbReference type="EMBL" id="KE145361">
    <property type="protein sequence ID" value="EPE31485.1"/>
    <property type="molecule type" value="Genomic_DNA"/>
</dbReference>
<dbReference type="GeneID" id="19471282"/>
<feature type="compositionally biased region" description="Basic and acidic residues" evidence="6">
    <location>
        <begin position="508"/>
        <end position="527"/>
    </location>
</feature>
<feature type="transmembrane region" description="Helical" evidence="7">
    <location>
        <begin position="77"/>
        <end position="103"/>
    </location>
</feature>
<dbReference type="Gene3D" id="1.10.4160.10">
    <property type="entry name" value="Hydantoin permease"/>
    <property type="match status" value="1"/>
</dbReference>
<feature type="transmembrane region" description="Helical" evidence="7">
    <location>
        <begin position="388"/>
        <end position="409"/>
    </location>
</feature>
<gene>
    <name evidence="8" type="ORF">GLAREA_12241</name>
</gene>
<dbReference type="InterPro" id="IPR045225">
    <property type="entry name" value="Uracil/uridine/allantoin_perm"/>
</dbReference>
<evidence type="ECO:0000256" key="5">
    <source>
        <dbReference type="ARBA" id="ARBA00023136"/>
    </source>
</evidence>
<evidence type="ECO:0000256" key="7">
    <source>
        <dbReference type="SAM" id="Phobius"/>
    </source>
</evidence>
<dbReference type="InterPro" id="IPR001248">
    <property type="entry name" value="Pur-cyt_permease"/>
</dbReference>
<organism evidence="8 9">
    <name type="scientific">Glarea lozoyensis (strain ATCC 20868 / MF5171)</name>
    <dbReference type="NCBI Taxonomy" id="1116229"/>
    <lineage>
        <taxon>Eukaryota</taxon>
        <taxon>Fungi</taxon>
        <taxon>Dikarya</taxon>
        <taxon>Ascomycota</taxon>
        <taxon>Pezizomycotina</taxon>
        <taxon>Leotiomycetes</taxon>
        <taxon>Helotiales</taxon>
        <taxon>Helotiaceae</taxon>
        <taxon>Glarea</taxon>
    </lineage>
</organism>
<dbReference type="OrthoDB" id="2018619at2759"/>
<feature type="transmembrane region" description="Helical" evidence="7">
    <location>
        <begin position="365"/>
        <end position="382"/>
    </location>
</feature>
<feature type="transmembrane region" description="Helical" evidence="7">
    <location>
        <begin position="240"/>
        <end position="261"/>
    </location>
</feature>
<dbReference type="Pfam" id="PF02133">
    <property type="entry name" value="Transp_cyt_pur"/>
    <property type="match status" value="1"/>
</dbReference>
<evidence type="ECO:0000256" key="6">
    <source>
        <dbReference type="SAM" id="MobiDB-lite"/>
    </source>
</evidence>
<dbReference type="GO" id="GO:0005886">
    <property type="term" value="C:plasma membrane"/>
    <property type="evidence" value="ECO:0007669"/>
    <property type="project" value="TreeGrafter"/>
</dbReference>
<dbReference type="eggNOG" id="KOG2466">
    <property type="taxonomic scope" value="Eukaryota"/>
</dbReference>
<evidence type="ECO:0000256" key="4">
    <source>
        <dbReference type="ARBA" id="ARBA00022989"/>
    </source>
</evidence>
<keyword evidence="5 7" id="KW-0472">Membrane</keyword>
<protein>
    <submittedName>
        <fullName evidence="8">NCS1 nucleoside transporter</fullName>
    </submittedName>
</protein>
<keyword evidence="4 7" id="KW-1133">Transmembrane helix</keyword>
<keyword evidence="3 7" id="KW-0812">Transmembrane</keyword>
<dbReference type="RefSeq" id="XP_008081214.1">
    <property type="nucleotide sequence ID" value="XM_008083023.1"/>
</dbReference>
<dbReference type="KEGG" id="glz:GLAREA_12241"/>
<evidence type="ECO:0000313" key="8">
    <source>
        <dbReference type="EMBL" id="EPE31485.1"/>
    </source>
</evidence>
<accession>S3D0V3</accession>
<dbReference type="GO" id="GO:0015205">
    <property type="term" value="F:nucleobase transmembrane transporter activity"/>
    <property type="evidence" value="ECO:0007669"/>
    <property type="project" value="TreeGrafter"/>
</dbReference>
<proteinExistence type="inferred from homology"/>
<feature type="transmembrane region" description="Helical" evidence="7">
    <location>
        <begin position="326"/>
        <end position="344"/>
    </location>
</feature>
<feature type="transmembrane region" description="Helical" evidence="7">
    <location>
        <begin position="166"/>
        <end position="191"/>
    </location>
</feature>
<evidence type="ECO:0000256" key="2">
    <source>
        <dbReference type="ARBA" id="ARBA00008974"/>
    </source>
</evidence>
<name>S3D0V3_GLAL2</name>
<comment type="subcellular location">
    <subcellularLocation>
        <location evidence="1">Membrane</location>
        <topology evidence="1">Multi-pass membrane protein</topology>
    </subcellularLocation>
</comment>
<reference evidence="8 9" key="1">
    <citation type="journal article" date="2013" name="BMC Genomics">
        <title>Genomics-driven discovery of the pneumocandin biosynthetic gene cluster in the fungus Glarea lozoyensis.</title>
        <authorList>
            <person name="Chen L."/>
            <person name="Yue Q."/>
            <person name="Zhang X."/>
            <person name="Xiang M."/>
            <person name="Wang C."/>
            <person name="Li S."/>
            <person name="Che Y."/>
            <person name="Ortiz-Lopez F.J."/>
            <person name="Bills G.F."/>
            <person name="Liu X."/>
            <person name="An Z."/>
        </authorList>
    </citation>
    <scope>NUCLEOTIDE SEQUENCE [LARGE SCALE GENOMIC DNA]</scope>
    <source>
        <strain evidence="9">ATCC 20868 / MF5171</strain>
    </source>
</reference>
<feature type="transmembrane region" description="Helical" evidence="7">
    <location>
        <begin position="281"/>
        <end position="306"/>
    </location>
</feature>
<feature type="transmembrane region" description="Helical" evidence="7">
    <location>
        <begin position="115"/>
        <end position="136"/>
    </location>
</feature>
<feature type="transmembrane region" description="Helical" evidence="7">
    <location>
        <begin position="45"/>
        <end position="65"/>
    </location>
</feature>
<evidence type="ECO:0000256" key="1">
    <source>
        <dbReference type="ARBA" id="ARBA00004141"/>
    </source>
</evidence>
<dbReference type="HOGENOM" id="CLU_021555_2_0_1"/>
<dbReference type="AlphaFoldDB" id="S3D0V3"/>
<dbReference type="CDD" id="cd11482">
    <property type="entry name" value="SLC-NCS1sbd_NRT1-like"/>
    <property type="match status" value="1"/>
</dbReference>
<evidence type="ECO:0000256" key="3">
    <source>
        <dbReference type="ARBA" id="ARBA00022692"/>
    </source>
</evidence>
<dbReference type="FunFam" id="1.10.4160.10:FF:000001">
    <property type="entry name" value="Uracil permease, putative"/>
    <property type="match status" value="1"/>
</dbReference>